<dbReference type="AlphaFoldDB" id="A0A6B0ULJ6"/>
<evidence type="ECO:0000313" key="2">
    <source>
        <dbReference type="EMBL" id="MXU90535.1"/>
    </source>
</evidence>
<proteinExistence type="predicted"/>
<organism evidence="2">
    <name type="scientific">Ixodes ricinus</name>
    <name type="common">Common tick</name>
    <name type="synonym">Acarus ricinus</name>
    <dbReference type="NCBI Taxonomy" id="34613"/>
    <lineage>
        <taxon>Eukaryota</taxon>
        <taxon>Metazoa</taxon>
        <taxon>Ecdysozoa</taxon>
        <taxon>Arthropoda</taxon>
        <taxon>Chelicerata</taxon>
        <taxon>Arachnida</taxon>
        <taxon>Acari</taxon>
        <taxon>Parasitiformes</taxon>
        <taxon>Ixodida</taxon>
        <taxon>Ixodoidea</taxon>
        <taxon>Ixodidae</taxon>
        <taxon>Ixodinae</taxon>
        <taxon>Ixodes</taxon>
    </lineage>
</organism>
<protein>
    <submittedName>
        <fullName evidence="2">Uncharacterized protein</fullName>
    </submittedName>
</protein>
<feature type="region of interest" description="Disordered" evidence="1">
    <location>
        <begin position="59"/>
        <end position="96"/>
    </location>
</feature>
<accession>A0A6B0ULJ6</accession>
<name>A0A6B0ULJ6_IXORI</name>
<sequence length="115" mass="12181">MDALGSHLSTLSWTAFSWRLTSASGPVNSRRGKVIGVCGSMTTITDTFLPSAIRRYASPALGHGGSRTQQRASRSAVASQKGTSRSAWRAKASKTAASVWPLCHWNSKATGRSVS</sequence>
<dbReference type="EMBL" id="GIFC01008452">
    <property type="protein sequence ID" value="MXU90535.1"/>
    <property type="molecule type" value="Transcribed_RNA"/>
</dbReference>
<reference evidence="2" key="1">
    <citation type="submission" date="2019-12" db="EMBL/GenBank/DDBJ databases">
        <title>An insight into the sialome of adult female Ixodes ricinus ticks feeding for 6 days.</title>
        <authorList>
            <person name="Perner J."/>
            <person name="Ribeiro J.M.C."/>
        </authorList>
    </citation>
    <scope>NUCLEOTIDE SEQUENCE</scope>
    <source>
        <strain evidence="2">Semi-engorged</strain>
        <tissue evidence="2">Salivary glands</tissue>
    </source>
</reference>
<feature type="compositionally biased region" description="Polar residues" evidence="1">
    <location>
        <begin position="66"/>
        <end position="86"/>
    </location>
</feature>
<evidence type="ECO:0000256" key="1">
    <source>
        <dbReference type="SAM" id="MobiDB-lite"/>
    </source>
</evidence>